<dbReference type="AlphaFoldDB" id="A0A0L8I6U0"/>
<sequence length="53" mass="6449">MWKMYSIRLFSNCKQNLKSTPNYNRKIKVNHRRDHSSYYIDQMARSIGKIVNI</sequence>
<protein>
    <submittedName>
        <fullName evidence="1">Uncharacterized protein</fullName>
    </submittedName>
</protein>
<accession>A0A0L8I6U0</accession>
<organism evidence="1">
    <name type="scientific">Octopus bimaculoides</name>
    <name type="common">California two-spotted octopus</name>
    <dbReference type="NCBI Taxonomy" id="37653"/>
    <lineage>
        <taxon>Eukaryota</taxon>
        <taxon>Metazoa</taxon>
        <taxon>Spiralia</taxon>
        <taxon>Lophotrochozoa</taxon>
        <taxon>Mollusca</taxon>
        <taxon>Cephalopoda</taxon>
        <taxon>Coleoidea</taxon>
        <taxon>Octopodiformes</taxon>
        <taxon>Octopoda</taxon>
        <taxon>Incirrata</taxon>
        <taxon>Octopodidae</taxon>
        <taxon>Octopus</taxon>
    </lineage>
</organism>
<dbReference type="EMBL" id="KQ416380">
    <property type="protein sequence ID" value="KOF97177.1"/>
    <property type="molecule type" value="Genomic_DNA"/>
</dbReference>
<name>A0A0L8I6U0_OCTBM</name>
<gene>
    <name evidence="1" type="ORF">OCBIM_22030985mg</name>
</gene>
<reference evidence="1" key="1">
    <citation type="submission" date="2015-07" db="EMBL/GenBank/DDBJ databases">
        <title>MeaNS - Measles Nucleotide Surveillance Program.</title>
        <authorList>
            <person name="Tran T."/>
            <person name="Druce J."/>
        </authorList>
    </citation>
    <scope>NUCLEOTIDE SEQUENCE</scope>
    <source>
        <strain evidence="1">UCB-OBI-ISO-001</strain>
        <tissue evidence="1">Gonad</tissue>
    </source>
</reference>
<evidence type="ECO:0000313" key="1">
    <source>
        <dbReference type="EMBL" id="KOF97177.1"/>
    </source>
</evidence>
<proteinExistence type="predicted"/>